<keyword evidence="2" id="KW-1185">Reference proteome</keyword>
<accession>A0AAV7WV41</accession>
<organism evidence="1 2">
    <name type="scientific">Pleurodeles waltl</name>
    <name type="common">Iberian ribbed newt</name>
    <dbReference type="NCBI Taxonomy" id="8319"/>
    <lineage>
        <taxon>Eukaryota</taxon>
        <taxon>Metazoa</taxon>
        <taxon>Chordata</taxon>
        <taxon>Craniata</taxon>
        <taxon>Vertebrata</taxon>
        <taxon>Euteleostomi</taxon>
        <taxon>Amphibia</taxon>
        <taxon>Batrachia</taxon>
        <taxon>Caudata</taxon>
        <taxon>Salamandroidea</taxon>
        <taxon>Salamandridae</taxon>
        <taxon>Pleurodelinae</taxon>
        <taxon>Pleurodeles</taxon>
    </lineage>
</organism>
<reference evidence="1" key="1">
    <citation type="journal article" date="2022" name="bioRxiv">
        <title>Sequencing and chromosome-scale assembly of the giantPleurodeles waltlgenome.</title>
        <authorList>
            <person name="Brown T."/>
            <person name="Elewa A."/>
            <person name="Iarovenko S."/>
            <person name="Subramanian E."/>
            <person name="Araus A.J."/>
            <person name="Petzold A."/>
            <person name="Susuki M."/>
            <person name="Suzuki K.-i.T."/>
            <person name="Hayashi T."/>
            <person name="Toyoda A."/>
            <person name="Oliveira C."/>
            <person name="Osipova E."/>
            <person name="Leigh N.D."/>
            <person name="Simon A."/>
            <person name="Yun M.H."/>
        </authorList>
    </citation>
    <scope>NUCLEOTIDE SEQUENCE</scope>
    <source>
        <strain evidence="1">20211129_DDA</strain>
        <tissue evidence="1">Liver</tissue>
    </source>
</reference>
<protein>
    <submittedName>
        <fullName evidence="1">Uncharacterized protein</fullName>
    </submittedName>
</protein>
<dbReference type="EMBL" id="JANPWB010000001">
    <property type="protein sequence ID" value="KAJ1215754.1"/>
    <property type="molecule type" value="Genomic_DNA"/>
</dbReference>
<gene>
    <name evidence="1" type="ORF">NDU88_003362</name>
</gene>
<name>A0AAV7WV41_PLEWA</name>
<dbReference type="Proteomes" id="UP001066276">
    <property type="component" value="Chromosome 1_1"/>
</dbReference>
<comment type="caution">
    <text evidence="1">The sequence shown here is derived from an EMBL/GenBank/DDBJ whole genome shotgun (WGS) entry which is preliminary data.</text>
</comment>
<proteinExistence type="predicted"/>
<sequence>MLFESCTLKAHTRLSRSSMGASVMPSDFTPELGTGFTRLSSAAVNIQRRPYAGECPTAHEKAVLYLGNLSQRCTEKLQRF</sequence>
<dbReference type="AlphaFoldDB" id="A0AAV7WV41"/>
<evidence type="ECO:0000313" key="1">
    <source>
        <dbReference type="EMBL" id="KAJ1215754.1"/>
    </source>
</evidence>
<evidence type="ECO:0000313" key="2">
    <source>
        <dbReference type="Proteomes" id="UP001066276"/>
    </source>
</evidence>